<reference evidence="3 4" key="1">
    <citation type="submission" date="2019-06" db="EMBL/GenBank/DDBJ databases">
        <title>Sequencing the genomes of 1000 actinobacteria strains.</title>
        <authorList>
            <person name="Klenk H.-P."/>
        </authorList>
    </citation>
    <scope>NUCLEOTIDE SEQUENCE [LARGE SCALE GENOMIC DNA]</scope>
    <source>
        <strain evidence="3 4">DSM 44819</strain>
    </source>
</reference>
<dbReference type="EMBL" id="BOQM01000053">
    <property type="protein sequence ID" value="GIM87962.1"/>
    <property type="molecule type" value="Genomic_DNA"/>
</dbReference>
<dbReference type="AlphaFoldDB" id="A0A542XIG7"/>
<reference evidence="2 5" key="2">
    <citation type="submission" date="2021-03" db="EMBL/GenBank/DDBJ databases">
        <title>Whole genome shotgun sequence of Salinispora arenicola NBRC 105043.</title>
        <authorList>
            <person name="Komaki H."/>
            <person name="Tamura T."/>
        </authorList>
    </citation>
    <scope>NUCLEOTIDE SEQUENCE [LARGE SCALE GENOMIC DNA]</scope>
    <source>
        <strain evidence="2 5">NBRC 105043</strain>
    </source>
</reference>
<feature type="transmembrane region" description="Helical" evidence="1">
    <location>
        <begin position="16"/>
        <end position="36"/>
    </location>
</feature>
<protein>
    <recommendedName>
        <fullName evidence="6">Integral membrane protein</fullName>
    </recommendedName>
</protein>
<sequence length="122" mass="13223">MIAVTTYEAAATVVDMLFASATVALVGCAAWVVIHSRRASTVRLFGRTLYYPRLWAVGAACIGFYVLLGLGDLTEVTPSTWRTPGRRIGAVLLLTGSALMVTYGILENRARRRIGRNQHVGP</sequence>
<dbReference type="Proteomes" id="UP000315983">
    <property type="component" value="Unassembled WGS sequence"/>
</dbReference>
<evidence type="ECO:0000256" key="1">
    <source>
        <dbReference type="SAM" id="Phobius"/>
    </source>
</evidence>
<evidence type="ECO:0000313" key="3">
    <source>
        <dbReference type="EMBL" id="TQL35607.1"/>
    </source>
</evidence>
<name>A0A542XIG7_SALAC</name>
<keyword evidence="5" id="KW-1185">Reference proteome</keyword>
<organism evidence="3 4">
    <name type="scientific">Salinispora arenicola</name>
    <dbReference type="NCBI Taxonomy" id="168697"/>
    <lineage>
        <taxon>Bacteria</taxon>
        <taxon>Bacillati</taxon>
        <taxon>Actinomycetota</taxon>
        <taxon>Actinomycetes</taxon>
        <taxon>Micromonosporales</taxon>
        <taxon>Micromonosporaceae</taxon>
        <taxon>Salinispora</taxon>
    </lineage>
</organism>
<dbReference type="EMBL" id="VFOL01000001">
    <property type="protein sequence ID" value="TQL35607.1"/>
    <property type="molecule type" value="Genomic_DNA"/>
</dbReference>
<accession>A0A542XIG7</accession>
<keyword evidence="1" id="KW-0812">Transmembrane</keyword>
<evidence type="ECO:0000313" key="2">
    <source>
        <dbReference type="EMBL" id="GIM87962.1"/>
    </source>
</evidence>
<keyword evidence="1" id="KW-1133">Transmembrane helix</keyword>
<feature type="transmembrane region" description="Helical" evidence="1">
    <location>
        <begin position="88"/>
        <end position="106"/>
    </location>
</feature>
<evidence type="ECO:0008006" key="6">
    <source>
        <dbReference type="Google" id="ProtNLM"/>
    </source>
</evidence>
<gene>
    <name evidence="3" type="ORF">FB564_0665</name>
    <name evidence="2" type="ORF">Sar04_46980</name>
</gene>
<dbReference type="Proteomes" id="UP000677457">
    <property type="component" value="Unassembled WGS sequence"/>
</dbReference>
<evidence type="ECO:0000313" key="4">
    <source>
        <dbReference type="Proteomes" id="UP000315983"/>
    </source>
</evidence>
<comment type="caution">
    <text evidence="3">The sequence shown here is derived from an EMBL/GenBank/DDBJ whole genome shotgun (WGS) entry which is preliminary data.</text>
</comment>
<proteinExistence type="predicted"/>
<evidence type="ECO:0000313" key="5">
    <source>
        <dbReference type="Proteomes" id="UP000677457"/>
    </source>
</evidence>
<feature type="transmembrane region" description="Helical" evidence="1">
    <location>
        <begin position="48"/>
        <end position="68"/>
    </location>
</feature>
<keyword evidence="1" id="KW-0472">Membrane</keyword>